<reference evidence="9 10" key="1">
    <citation type="submission" date="2017-08" db="EMBL/GenBank/DDBJ databases">
        <title>Substantial Increase in Enzyme Production by Combined Drug-Resistance Mutations in Paenibacillus agaridevorans.</title>
        <authorList>
            <person name="Tanaka Y."/>
            <person name="Funane K."/>
            <person name="Hosaka T."/>
            <person name="Shiwa Y."/>
            <person name="Fujita N."/>
            <person name="Miyazaki T."/>
            <person name="Yoshikawa H."/>
            <person name="Murakami K."/>
            <person name="Kasahara K."/>
            <person name="Inaoka T."/>
            <person name="Hiraga Y."/>
            <person name="Ochi K."/>
        </authorList>
    </citation>
    <scope>NUCLEOTIDE SEQUENCE [LARGE SCALE GENOMIC DNA]</scope>
    <source>
        <strain evidence="9 10">T-3040</strain>
    </source>
</reference>
<keyword evidence="3" id="KW-1003">Cell membrane</keyword>
<gene>
    <name evidence="9" type="ORF">PAT3040_02291</name>
</gene>
<evidence type="ECO:0000259" key="8">
    <source>
        <dbReference type="PROSITE" id="PS50928"/>
    </source>
</evidence>
<dbReference type="PROSITE" id="PS50928">
    <property type="entry name" value="ABC_TM1"/>
    <property type="match status" value="1"/>
</dbReference>
<dbReference type="GO" id="GO:0005886">
    <property type="term" value="C:plasma membrane"/>
    <property type="evidence" value="ECO:0007669"/>
    <property type="project" value="UniProtKB-SubCell"/>
</dbReference>
<dbReference type="Pfam" id="PF00528">
    <property type="entry name" value="BPD_transp_1"/>
    <property type="match status" value="1"/>
</dbReference>
<evidence type="ECO:0000256" key="5">
    <source>
        <dbReference type="ARBA" id="ARBA00022989"/>
    </source>
</evidence>
<protein>
    <submittedName>
        <fullName evidence="9">Sugar ABC transporter permease</fullName>
    </submittedName>
</protein>
<feature type="transmembrane region" description="Helical" evidence="7">
    <location>
        <begin position="265"/>
        <end position="290"/>
    </location>
</feature>
<evidence type="ECO:0000256" key="7">
    <source>
        <dbReference type="RuleBase" id="RU363032"/>
    </source>
</evidence>
<keyword evidence="10" id="KW-1185">Reference proteome</keyword>
<feature type="domain" description="ABC transmembrane type-1" evidence="8">
    <location>
        <begin position="71"/>
        <end position="286"/>
    </location>
</feature>
<feature type="transmembrane region" description="Helical" evidence="7">
    <location>
        <begin position="117"/>
        <end position="137"/>
    </location>
</feature>
<feature type="transmembrane region" description="Helical" evidence="7">
    <location>
        <begin position="212"/>
        <end position="233"/>
    </location>
</feature>
<feature type="transmembrane region" description="Helical" evidence="7">
    <location>
        <begin position="12"/>
        <end position="38"/>
    </location>
</feature>
<dbReference type="GO" id="GO:0055085">
    <property type="term" value="P:transmembrane transport"/>
    <property type="evidence" value="ECO:0007669"/>
    <property type="project" value="InterPro"/>
</dbReference>
<feature type="transmembrane region" description="Helical" evidence="7">
    <location>
        <begin position="172"/>
        <end position="191"/>
    </location>
</feature>
<dbReference type="InterPro" id="IPR000515">
    <property type="entry name" value="MetI-like"/>
</dbReference>
<dbReference type="PANTHER" id="PTHR43227:SF11">
    <property type="entry name" value="BLL4140 PROTEIN"/>
    <property type="match status" value="1"/>
</dbReference>
<dbReference type="InterPro" id="IPR035906">
    <property type="entry name" value="MetI-like_sf"/>
</dbReference>
<keyword evidence="2 7" id="KW-0813">Transport</keyword>
<dbReference type="CDD" id="cd06261">
    <property type="entry name" value="TM_PBP2"/>
    <property type="match status" value="1"/>
</dbReference>
<organism evidence="9 10">
    <name type="scientific">Paenibacillus agaridevorans</name>
    <dbReference type="NCBI Taxonomy" id="171404"/>
    <lineage>
        <taxon>Bacteria</taxon>
        <taxon>Bacillati</taxon>
        <taxon>Bacillota</taxon>
        <taxon>Bacilli</taxon>
        <taxon>Bacillales</taxon>
        <taxon>Paenibacillaceae</taxon>
        <taxon>Paenibacillus</taxon>
    </lineage>
</organism>
<dbReference type="AlphaFoldDB" id="A0A2R5EWF1"/>
<evidence type="ECO:0000256" key="4">
    <source>
        <dbReference type="ARBA" id="ARBA00022692"/>
    </source>
</evidence>
<dbReference type="Gene3D" id="1.10.3720.10">
    <property type="entry name" value="MetI-like"/>
    <property type="match status" value="1"/>
</dbReference>
<dbReference type="InterPro" id="IPR050809">
    <property type="entry name" value="UgpAE/MalFG_permease"/>
</dbReference>
<comment type="similarity">
    <text evidence="7">Belongs to the binding-protein-dependent transport system permease family.</text>
</comment>
<evidence type="ECO:0000256" key="2">
    <source>
        <dbReference type="ARBA" id="ARBA00022448"/>
    </source>
</evidence>
<comment type="subcellular location">
    <subcellularLocation>
        <location evidence="1 7">Cell membrane</location>
        <topology evidence="1 7">Multi-pass membrane protein</topology>
    </subcellularLocation>
</comment>
<keyword evidence="6 7" id="KW-0472">Membrane</keyword>
<proteinExistence type="inferred from homology"/>
<evidence type="ECO:0000313" key="9">
    <source>
        <dbReference type="EMBL" id="GBG07731.1"/>
    </source>
</evidence>
<dbReference type="PANTHER" id="PTHR43227">
    <property type="entry name" value="BLL4140 PROTEIN"/>
    <property type="match status" value="1"/>
</dbReference>
<dbReference type="Proteomes" id="UP000245202">
    <property type="component" value="Unassembled WGS sequence"/>
</dbReference>
<keyword evidence="4 7" id="KW-0812">Transmembrane</keyword>
<dbReference type="SUPFAM" id="SSF161098">
    <property type="entry name" value="MetI-like"/>
    <property type="match status" value="1"/>
</dbReference>
<name>A0A2R5EWF1_9BACL</name>
<accession>A0A2R5EWF1</accession>
<comment type="caution">
    <text evidence="9">The sequence shown here is derived from an EMBL/GenBank/DDBJ whole genome shotgun (WGS) entry which is preliminary data.</text>
</comment>
<evidence type="ECO:0000256" key="1">
    <source>
        <dbReference type="ARBA" id="ARBA00004651"/>
    </source>
</evidence>
<sequence length="299" mass="33809">MRYRNWARELPLHVMIIPALFILILFAYVPMTGVVIAFQKFYPALGISGSKWVGWDNFEFMFKLPNTIQVLWNTVIIAVMKIIVGIVLPLIVSILLNEVNHKLTRSGIQTLIYLPHFLSWVVLAGILIDILSMKGIVNQFLQFAFGVDPIFFLGDNNWFRFVVVVSDAWKEFGFSTIVYLAAIVGIDPALYESAKADGANRWKQTWHVTIPGMMPIIVLLTTLSMGNILNAGFDQIFNLYSPVVYETGDIIDTLVYRTGLVEMSFGVSTAVGLLKSVVSLILISLSYWCAYRFANYRIF</sequence>
<dbReference type="EMBL" id="BDQX01000108">
    <property type="protein sequence ID" value="GBG07731.1"/>
    <property type="molecule type" value="Genomic_DNA"/>
</dbReference>
<dbReference type="RefSeq" id="WP_108992755.1">
    <property type="nucleotide sequence ID" value="NZ_BDQX01000108.1"/>
</dbReference>
<evidence type="ECO:0000256" key="3">
    <source>
        <dbReference type="ARBA" id="ARBA00022475"/>
    </source>
</evidence>
<feature type="transmembrane region" description="Helical" evidence="7">
    <location>
        <begin position="70"/>
        <end position="96"/>
    </location>
</feature>
<evidence type="ECO:0000256" key="6">
    <source>
        <dbReference type="ARBA" id="ARBA00023136"/>
    </source>
</evidence>
<keyword evidence="5 7" id="KW-1133">Transmembrane helix</keyword>
<evidence type="ECO:0000313" key="10">
    <source>
        <dbReference type="Proteomes" id="UP000245202"/>
    </source>
</evidence>